<sequence>MDFDRERAAIAVVAEAGRQGLLGACHTVGRWGVAVAICEAALGARDEAAGVDVTLPDPGREAEAWLFGAGGPAWVATARPEAVPAVQELARRGEPAVPVHVIGRVTPGRVRIAVAGQGIALDEPIDALRIPWERALQEAARP</sequence>
<dbReference type="InterPro" id="IPR010918">
    <property type="entry name" value="PurM-like_C_dom"/>
</dbReference>
<dbReference type="Pfam" id="PF02769">
    <property type="entry name" value="AIRS_C"/>
    <property type="match status" value="1"/>
</dbReference>
<reference evidence="3" key="1">
    <citation type="submission" date="2023-12" db="EMBL/GenBank/DDBJ databases">
        <title>Novel isolates from deep terrestrial aquifers shed light on the physiology and ecology of the class Limnochordia.</title>
        <authorList>
            <person name="Karnachuk O.V."/>
            <person name="Lukina A.P."/>
            <person name="Avakyan M.R."/>
            <person name="Kadnikov V."/>
            <person name="Begmatov S."/>
            <person name="Beletsky A.V."/>
            <person name="Mardanov A.V."/>
            <person name="Ravin N.V."/>
        </authorList>
    </citation>
    <scope>NUCLEOTIDE SEQUENCE [LARGE SCALE GENOMIC DNA]</scope>
    <source>
        <strain evidence="3">LN</strain>
    </source>
</reference>
<name>A0ABZ1BQ34_9FIRM</name>
<proteinExistence type="predicted"/>
<evidence type="ECO:0000313" key="2">
    <source>
        <dbReference type="EMBL" id="WRP14912.1"/>
    </source>
</evidence>
<dbReference type="RefSeq" id="WP_324669299.1">
    <property type="nucleotide sequence ID" value="NZ_CP141614.1"/>
</dbReference>
<accession>A0ABZ1BQ34</accession>
<keyword evidence="3" id="KW-1185">Reference proteome</keyword>
<protein>
    <submittedName>
        <fullName evidence="2">AIR synthase-related protein</fullName>
    </submittedName>
</protein>
<evidence type="ECO:0000259" key="1">
    <source>
        <dbReference type="Pfam" id="PF02769"/>
    </source>
</evidence>
<dbReference type="SUPFAM" id="SSF56042">
    <property type="entry name" value="PurM C-terminal domain-like"/>
    <property type="match status" value="1"/>
</dbReference>
<feature type="domain" description="PurM-like C-terminal" evidence="1">
    <location>
        <begin position="2"/>
        <end position="110"/>
    </location>
</feature>
<gene>
    <name evidence="2" type="ORF">VLY81_01695</name>
</gene>
<organism evidence="2 3">
    <name type="scientific">Geochorda subterranea</name>
    <dbReference type="NCBI Taxonomy" id="3109564"/>
    <lineage>
        <taxon>Bacteria</taxon>
        <taxon>Bacillati</taxon>
        <taxon>Bacillota</taxon>
        <taxon>Limnochordia</taxon>
        <taxon>Limnochordales</taxon>
        <taxon>Geochordaceae</taxon>
        <taxon>Geochorda</taxon>
    </lineage>
</organism>
<evidence type="ECO:0000313" key="3">
    <source>
        <dbReference type="Proteomes" id="UP001333102"/>
    </source>
</evidence>
<dbReference type="Gene3D" id="3.90.650.10">
    <property type="entry name" value="PurM-like C-terminal domain"/>
    <property type="match status" value="1"/>
</dbReference>
<dbReference type="Proteomes" id="UP001333102">
    <property type="component" value="Chromosome"/>
</dbReference>
<dbReference type="EMBL" id="CP141614">
    <property type="protein sequence ID" value="WRP14912.1"/>
    <property type="molecule type" value="Genomic_DNA"/>
</dbReference>
<dbReference type="InterPro" id="IPR036676">
    <property type="entry name" value="PurM-like_C_sf"/>
</dbReference>